<keyword evidence="6" id="KW-1185">Reference proteome</keyword>
<dbReference type="EMBL" id="JARAWJ010000030">
    <property type="protein sequence ID" value="MDX3041742.1"/>
    <property type="molecule type" value="Genomic_DNA"/>
</dbReference>
<feature type="domain" description="HTH lacI-type" evidence="4">
    <location>
        <begin position="15"/>
        <end position="69"/>
    </location>
</feature>
<protein>
    <submittedName>
        <fullName evidence="5">LacI family DNA-binding transcriptional regulator</fullName>
    </submittedName>
</protein>
<dbReference type="PROSITE" id="PS50932">
    <property type="entry name" value="HTH_LACI_2"/>
    <property type="match status" value="1"/>
</dbReference>
<keyword evidence="1" id="KW-0805">Transcription regulation</keyword>
<dbReference type="SMART" id="SM00354">
    <property type="entry name" value="HTH_LACI"/>
    <property type="match status" value="1"/>
</dbReference>
<dbReference type="InterPro" id="IPR046335">
    <property type="entry name" value="LacI/GalR-like_sensor"/>
</dbReference>
<dbReference type="PANTHER" id="PTHR30146">
    <property type="entry name" value="LACI-RELATED TRANSCRIPTIONAL REPRESSOR"/>
    <property type="match status" value="1"/>
</dbReference>
<dbReference type="InterPro" id="IPR000843">
    <property type="entry name" value="HTH_LacI"/>
</dbReference>
<keyword evidence="3" id="KW-0804">Transcription</keyword>
<evidence type="ECO:0000256" key="1">
    <source>
        <dbReference type="ARBA" id="ARBA00023015"/>
    </source>
</evidence>
<evidence type="ECO:0000259" key="4">
    <source>
        <dbReference type="PROSITE" id="PS50932"/>
    </source>
</evidence>
<dbReference type="GO" id="GO:0003677">
    <property type="term" value="F:DNA binding"/>
    <property type="evidence" value="ECO:0007669"/>
    <property type="project" value="UniProtKB-KW"/>
</dbReference>
<reference evidence="5 6" key="1">
    <citation type="journal article" date="2023" name="Microb. Genom.">
        <title>Mesoterricola silvestris gen. nov., sp. nov., Mesoterricola sediminis sp. nov., Geothrix oryzae sp. nov., Geothrix edaphica sp. nov., Geothrix rubra sp. nov., and Geothrix limicola sp. nov., six novel members of Acidobacteriota isolated from soils.</title>
        <authorList>
            <person name="Weisberg A.J."/>
            <person name="Pearce E."/>
            <person name="Kramer C.G."/>
            <person name="Chang J.H."/>
            <person name="Clarke C.R."/>
        </authorList>
    </citation>
    <scope>NUCLEOTIDE SEQUENCE [LARGE SCALE GENOMIC DNA]</scope>
    <source>
        <strain evidence="5 6">NE20-4-1</strain>
    </source>
</reference>
<evidence type="ECO:0000313" key="5">
    <source>
        <dbReference type="EMBL" id="MDX3041742.1"/>
    </source>
</evidence>
<evidence type="ECO:0000313" key="6">
    <source>
        <dbReference type="Proteomes" id="UP001282474"/>
    </source>
</evidence>
<evidence type="ECO:0000256" key="2">
    <source>
        <dbReference type="ARBA" id="ARBA00023125"/>
    </source>
</evidence>
<name>A0ABU4MYS5_9ACTN</name>
<dbReference type="CDD" id="cd06267">
    <property type="entry name" value="PBP1_LacI_sugar_binding-like"/>
    <property type="match status" value="1"/>
</dbReference>
<dbReference type="InterPro" id="IPR028082">
    <property type="entry name" value="Peripla_BP_I"/>
</dbReference>
<sequence>MTDAQPGRKQALARTTIKDVAREAGVSISAVSKVLRDAYGVSAEMREKVTAAITRLDYRPHAGARAMRGKSFTVGVVLTDLSSPFQTEVAQSISSALGEGPFQEIIAIGGTEPARQRHCVEALVDRQVDGLILIAPWVEVDWLEQLGDRIPTVAVALHGAPEHVDTVTNDDRLGAALMVDRLVKLGHRRIAHTAMPDGPFQEPYVLSHTARRHGYEKAMRRHGLEPDIVVTSYSEVGGHEAATELLARRQPPTAIFAGADIAALGVLRAAADKGLSVPADVTVVGYDDIFAARISRVSLTTVDQSGELTGSVSAQLLLERIEGRGKSVHYVVAPRVVERDTAAAPSTS</sequence>
<dbReference type="SUPFAM" id="SSF47413">
    <property type="entry name" value="lambda repressor-like DNA-binding domains"/>
    <property type="match status" value="1"/>
</dbReference>
<dbReference type="Proteomes" id="UP001282474">
    <property type="component" value="Unassembled WGS sequence"/>
</dbReference>
<dbReference type="Gene3D" id="1.10.260.40">
    <property type="entry name" value="lambda repressor-like DNA-binding domains"/>
    <property type="match status" value="1"/>
</dbReference>
<dbReference type="InterPro" id="IPR010982">
    <property type="entry name" value="Lambda_DNA-bd_dom_sf"/>
</dbReference>
<dbReference type="PANTHER" id="PTHR30146:SF109">
    <property type="entry name" value="HTH-TYPE TRANSCRIPTIONAL REGULATOR GALS"/>
    <property type="match status" value="1"/>
</dbReference>
<gene>
    <name evidence="5" type="ORF">PV383_31815</name>
</gene>
<comment type="caution">
    <text evidence="5">The sequence shown here is derived from an EMBL/GenBank/DDBJ whole genome shotgun (WGS) entry which is preliminary data.</text>
</comment>
<organism evidence="5 6">
    <name type="scientific">Streptomyces caniscabiei</name>
    <dbReference type="NCBI Taxonomy" id="2746961"/>
    <lineage>
        <taxon>Bacteria</taxon>
        <taxon>Bacillati</taxon>
        <taxon>Actinomycetota</taxon>
        <taxon>Actinomycetes</taxon>
        <taxon>Kitasatosporales</taxon>
        <taxon>Streptomycetaceae</taxon>
        <taxon>Streptomyces</taxon>
    </lineage>
</organism>
<accession>A0ABU4MYS5</accession>
<dbReference type="SUPFAM" id="SSF53822">
    <property type="entry name" value="Periplasmic binding protein-like I"/>
    <property type="match status" value="1"/>
</dbReference>
<dbReference type="Pfam" id="PF00356">
    <property type="entry name" value="LacI"/>
    <property type="match status" value="1"/>
</dbReference>
<dbReference type="PROSITE" id="PS00356">
    <property type="entry name" value="HTH_LACI_1"/>
    <property type="match status" value="1"/>
</dbReference>
<keyword evidence="2 5" id="KW-0238">DNA-binding</keyword>
<dbReference type="Pfam" id="PF13377">
    <property type="entry name" value="Peripla_BP_3"/>
    <property type="match status" value="1"/>
</dbReference>
<dbReference type="RefSeq" id="WP_093790831.1">
    <property type="nucleotide sequence ID" value="NZ_JABXWF010000025.1"/>
</dbReference>
<dbReference type="CDD" id="cd01392">
    <property type="entry name" value="HTH_LacI"/>
    <property type="match status" value="1"/>
</dbReference>
<proteinExistence type="predicted"/>
<dbReference type="Gene3D" id="3.40.50.2300">
    <property type="match status" value="2"/>
</dbReference>
<evidence type="ECO:0000256" key="3">
    <source>
        <dbReference type="ARBA" id="ARBA00023163"/>
    </source>
</evidence>